<dbReference type="PANTHER" id="PTHR33993">
    <property type="entry name" value="GLYOXALASE-RELATED"/>
    <property type="match status" value="1"/>
</dbReference>
<name>A0A316FE86_9GAMM</name>
<dbReference type="InterPro" id="IPR004360">
    <property type="entry name" value="Glyas_Fos-R_dOase_dom"/>
</dbReference>
<dbReference type="Gene3D" id="3.10.180.10">
    <property type="entry name" value="2,3-Dihydroxybiphenyl 1,2-Dioxygenase, domain 1"/>
    <property type="match status" value="1"/>
</dbReference>
<dbReference type="InterPro" id="IPR029068">
    <property type="entry name" value="Glyas_Bleomycin-R_OHBP_Dase"/>
</dbReference>
<dbReference type="AlphaFoldDB" id="A0A316FE86"/>
<evidence type="ECO:0000259" key="1">
    <source>
        <dbReference type="PROSITE" id="PS51819"/>
    </source>
</evidence>
<proteinExistence type="predicted"/>
<protein>
    <recommendedName>
        <fullName evidence="1">VOC domain-containing protein</fullName>
    </recommendedName>
</protein>
<keyword evidence="3" id="KW-1185">Reference proteome</keyword>
<dbReference type="InterPro" id="IPR037523">
    <property type="entry name" value="VOC_core"/>
</dbReference>
<reference evidence="2 3" key="1">
    <citation type="submission" date="2018-05" db="EMBL/GenBank/DDBJ databases">
        <title>Genomic Encyclopedia of Type Strains, Phase IV (KMG-IV): sequencing the most valuable type-strain genomes for metagenomic binning, comparative biology and taxonomic classification.</title>
        <authorList>
            <person name="Goeker M."/>
        </authorList>
    </citation>
    <scope>NUCLEOTIDE SEQUENCE [LARGE SCALE GENOMIC DNA]</scope>
    <source>
        <strain evidence="2 3">DSM 25350</strain>
    </source>
</reference>
<sequence length="124" mass="13736">MNNFVWVDLGVADLDRAVGFYHKVLDRKPTIETFEQFRFAVFPHEGNDVSGCLVPKDNFQPLTDSTLIYFNVNGRLQNAVDQVEAAGGKVIEQPHSIGPHGSRAIIKDSEGNTVALHSEETVQL</sequence>
<dbReference type="Pfam" id="PF00903">
    <property type="entry name" value="Glyoxalase"/>
    <property type="match status" value="1"/>
</dbReference>
<dbReference type="SUPFAM" id="SSF54593">
    <property type="entry name" value="Glyoxalase/Bleomycin resistance protein/Dihydroxybiphenyl dioxygenase"/>
    <property type="match status" value="1"/>
</dbReference>
<evidence type="ECO:0000313" key="2">
    <source>
        <dbReference type="EMBL" id="PWK46382.1"/>
    </source>
</evidence>
<gene>
    <name evidence="2" type="ORF">C8D97_11367</name>
</gene>
<feature type="domain" description="VOC" evidence="1">
    <location>
        <begin position="3"/>
        <end position="119"/>
    </location>
</feature>
<dbReference type="PANTHER" id="PTHR33993:SF2">
    <property type="entry name" value="VOC DOMAIN-CONTAINING PROTEIN"/>
    <property type="match status" value="1"/>
</dbReference>
<dbReference type="EMBL" id="QGGU01000013">
    <property type="protein sequence ID" value="PWK46382.1"/>
    <property type="molecule type" value="Genomic_DNA"/>
</dbReference>
<organism evidence="2 3">
    <name type="scientific">Pleionea mediterranea</name>
    <dbReference type="NCBI Taxonomy" id="523701"/>
    <lineage>
        <taxon>Bacteria</taxon>
        <taxon>Pseudomonadati</taxon>
        <taxon>Pseudomonadota</taxon>
        <taxon>Gammaproteobacteria</taxon>
        <taxon>Oceanospirillales</taxon>
        <taxon>Pleioneaceae</taxon>
        <taxon>Pleionea</taxon>
    </lineage>
</organism>
<dbReference type="RefSeq" id="WP_109764817.1">
    <property type="nucleotide sequence ID" value="NZ_QGGU01000013.1"/>
</dbReference>
<comment type="caution">
    <text evidence="2">The sequence shown here is derived from an EMBL/GenBank/DDBJ whole genome shotgun (WGS) entry which is preliminary data.</text>
</comment>
<dbReference type="InterPro" id="IPR052164">
    <property type="entry name" value="Anthracycline_SecMetBiosynth"/>
</dbReference>
<accession>A0A316FE86</accession>
<dbReference type="CDD" id="cd07247">
    <property type="entry name" value="SgaA_N_like"/>
    <property type="match status" value="1"/>
</dbReference>
<dbReference type="Proteomes" id="UP000245790">
    <property type="component" value="Unassembled WGS sequence"/>
</dbReference>
<dbReference type="PROSITE" id="PS51819">
    <property type="entry name" value="VOC"/>
    <property type="match status" value="1"/>
</dbReference>
<dbReference type="OrthoDB" id="8776491at2"/>
<evidence type="ECO:0000313" key="3">
    <source>
        <dbReference type="Proteomes" id="UP000245790"/>
    </source>
</evidence>